<dbReference type="AlphaFoldDB" id="A0A3P6ANP0"/>
<dbReference type="GO" id="GO:0043531">
    <property type="term" value="F:ADP binding"/>
    <property type="evidence" value="ECO:0007669"/>
    <property type="project" value="InterPro"/>
</dbReference>
<evidence type="ECO:0000259" key="9">
    <source>
        <dbReference type="PROSITE" id="PS50104"/>
    </source>
</evidence>
<dbReference type="SUPFAM" id="SSF52540">
    <property type="entry name" value="P-loop containing nucleoside triphosphate hydrolases"/>
    <property type="match status" value="1"/>
</dbReference>
<reference evidence="10" key="1">
    <citation type="submission" date="2018-11" db="EMBL/GenBank/DDBJ databases">
        <authorList>
            <consortium name="Genoscope - CEA"/>
            <person name="William W."/>
        </authorList>
    </citation>
    <scope>NUCLEOTIDE SEQUENCE</scope>
</reference>
<dbReference type="GO" id="GO:0051707">
    <property type="term" value="P:response to other organism"/>
    <property type="evidence" value="ECO:0007669"/>
    <property type="project" value="UniProtKB-ARBA"/>
</dbReference>
<dbReference type="PRINTS" id="PR00364">
    <property type="entry name" value="DISEASERSIST"/>
</dbReference>
<dbReference type="InterPro" id="IPR027417">
    <property type="entry name" value="P-loop_NTPase"/>
</dbReference>
<dbReference type="SMART" id="SM00255">
    <property type="entry name" value="TIR"/>
    <property type="match status" value="1"/>
</dbReference>
<dbReference type="InterPro" id="IPR058192">
    <property type="entry name" value="WHD_ROQ1-like"/>
</dbReference>
<dbReference type="SUPFAM" id="SSF52200">
    <property type="entry name" value="Toll/Interleukin receptor TIR domain"/>
    <property type="match status" value="1"/>
</dbReference>
<dbReference type="PANTHER" id="PTHR11017:SF277">
    <property type="entry name" value="DISEASE RESISTANCE PROTEIN RPS4-RELATED"/>
    <property type="match status" value="1"/>
</dbReference>
<proteinExistence type="predicted"/>
<evidence type="ECO:0000256" key="6">
    <source>
        <dbReference type="ARBA" id="ARBA00023242"/>
    </source>
</evidence>
<dbReference type="Gene3D" id="3.40.50.10140">
    <property type="entry name" value="Toll/interleukin-1 receptor homology (TIR) domain"/>
    <property type="match status" value="1"/>
</dbReference>
<organism evidence="10">
    <name type="scientific">Brassica campestris</name>
    <name type="common">Field mustard</name>
    <dbReference type="NCBI Taxonomy" id="3711"/>
    <lineage>
        <taxon>Eukaryota</taxon>
        <taxon>Viridiplantae</taxon>
        <taxon>Streptophyta</taxon>
        <taxon>Embryophyta</taxon>
        <taxon>Tracheophyta</taxon>
        <taxon>Spermatophyta</taxon>
        <taxon>Magnoliopsida</taxon>
        <taxon>eudicotyledons</taxon>
        <taxon>Gunneridae</taxon>
        <taxon>Pentapetalae</taxon>
        <taxon>rosids</taxon>
        <taxon>malvids</taxon>
        <taxon>Brassicales</taxon>
        <taxon>Brassicaceae</taxon>
        <taxon>Brassiceae</taxon>
        <taxon>Brassica</taxon>
    </lineage>
</organism>
<evidence type="ECO:0000256" key="1">
    <source>
        <dbReference type="ARBA" id="ARBA00011982"/>
    </source>
</evidence>
<dbReference type="FunFam" id="3.80.10.10:FF:000386">
    <property type="entry name" value="Disease resistance protein RPS4"/>
    <property type="match status" value="1"/>
</dbReference>
<dbReference type="Pfam" id="PF01582">
    <property type="entry name" value="TIR"/>
    <property type="match status" value="1"/>
</dbReference>
<dbReference type="InterPro" id="IPR002182">
    <property type="entry name" value="NB-ARC"/>
</dbReference>
<dbReference type="Pfam" id="PF23282">
    <property type="entry name" value="WHD_ROQ1"/>
    <property type="match status" value="1"/>
</dbReference>
<evidence type="ECO:0000256" key="8">
    <source>
        <dbReference type="SAM" id="MobiDB-lite"/>
    </source>
</evidence>
<keyword evidence="2" id="KW-0433">Leucine-rich repeat</keyword>
<sequence length="1190" mass="134003">MAASSTALPQPQIFINFRGKDLRCGFVSHLVRAFKRKKINVFIDEREDRGQPLDSLFKRIEGSTIALAVFSENYPESRWCLQELEKMNERMVEGNLVVIPIFYKVEPSTVRYLKGNFGDKLWIMAKGDEKIKKWEEALRSIPNLFGITVDDRSDEGQAVNEVVKAVKSVLFKVSLIGSQGVSIQPSINSDAGTSSGGDKHKAFGVKLRLKELEDMLGCDKYKGTRIIGVVGMPGIGKTTLMKALLEKLQFKFMKHALVENIRAKSEDPGLDYLPTLLLEDLLGVEDPFTDNVEDPYETYKPQLLRRKVLVILDGVSQKEQIDALLRKGDWISEGSRIVIATSDISLINGLVHDTYMVQNLDHRDSLELFNYHAFGDAQANPPNYTKLREEALHYARGHPLALKMLGRELKNQSMAQWKSSLEKLAQSPIPDIGSVFQMSYDELSSEQKDAFLDIACFRSENVDYVESLLASPDPGSAEAMSAVKALTHKFLINTCDSRVEMHDLLYTFSRDLDSKASTQYGNRKRRLCLHQDIIKDGVINAQNKMVRPHLIAANVRGIFLDLSEVKGETILDCDHFIRMVNLRYLKFYNSQCPQECKTNNKINIPDKLKLPLKEVRCLHWLKFPLEELPNDFNPVNLVDLKLPFSEIRQLWKGDKDTPFLKWVDLSHSSKLCSLSGLLKAIDLQRLDLEGCTALKTLPGGMRKMKKLAFLNLKGCTSLESIPEMSLISLKTLTLSGCLNFKEFPLVSENLEILYLDGTAISQLPENMEKLQRLVVLNMKSCKMLQKVPVRVGELKALQELILSDCLNLNYFPEIRMSSLNILLLDGTAIEVMPQLPSVQYLCLSRNDKITCLPTGISQLVQLKWLDLKYCKSLTSVPEFPPNLQCLDAHGCSSLKTVSKPLARIMRTEQNPSTFIFTNCKNLEQSAKEEITSYAQRKCQLLSYARKRYNGGLVSEALFSTCFPGCEVPSWFCHERVGSELEVKLLPHWHDKRLAGIALCAVVSFHDCKDQISCLSVTCTFKVKVEDNSWVSFTCPVGSWTRQGDKVDSDHVFIGYTSCPYTMKCPEDENSDKCSSTEACLEFTVTGGTNEKGTLKVLKCGLGLVYAKDKIKNSSHEAKYDMPVEVSVQETLGVVDEDDNERPKTKQRSIRDDSIPCQLDIHASVPPRSNDNSVARPMLENLQGRDESVPG</sequence>
<feature type="region of interest" description="Disordered" evidence="8">
    <location>
        <begin position="1136"/>
        <end position="1190"/>
    </location>
</feature>
<keyword evidence="4" id="KW-0378">Hydrolase</keyword>
<dbReference type="FunFam" id="3.40.50.300:FF:001862">
    <property type="entry name" value="Disease resistance protein RPS4"/>
    <property type="match status" value="1"/>
</dbReference>
<protein>
    <recommendedName>
        <fullName evidence="1">ADP-ribosyl cyclase/cyclic ADP-ribose hydrolase</fullName>
        <ecNumber evidence="1">3.2.2.6</ecNumber>
    </recommendedName>
</protein>
<keyword evidence="5" id="KW-0520">NAD</keyword>
<gene>
    <name evidence="10" type="ORF">BRAA02T07927Z</name>
</gene>
<comment type="catalytic activity">
    <reaction evidence="7">
        <text>NAD(+) + H2O = ADP-D-ribose + nicotinamide + H(+)</text>
        <dbReference type="Rhea" id="RHEA:16301"/>
        <dbReference type="ChEBI" id="CHEBI:15377"/>
        <dbReference type="ChEBI" id="CHEBI:15378"/>
        <dbReference type="ChEBI" id="CHEBI:17154"/>
        <dbReference type="ChEBI" id="CHEBI:57540"/>
        <dbReference type="ChEBI" id="CHEBI:57967"/>
        <dbReference type="EC" id="3.2.2.6"/>
    </reaction>
    <physiologicalReaction direction="left-to-right" evidence="7">
        <dbReference type="Rhea" id="RHEA:16302"/>
    </physiologicalReaction>
</comment>
<dbReference type="InterPro" id="IPR000157">
    <property type="entry name" value="TIR_dom"/>
</dbReference>
<dbReference type="Gene3D" id="3.40.50.300">
    <property type="entry name" value="P-loop containing nucleotide triphosphate hydrolases"/>
    <property type="match status" value="1"/>
</dbReference>
<accession>A0A3P6ANP0</accession>
<name>A0A3P6ANP0_BRACM</name>
<dbReference type="EC" id="3.2.2.6" evidence="1"/>
<dbReference type="Pfam" id="PF00931">
    <property type="entry name" value="NB-ARC"/>
    <property type="match status" value="1"/>
</dbReference>
<dbReference type="EMBL" id="LR031573">
    <property type="protein sequence ID" value="VDC90649.1"/>
    <property type="molecule type" value="Genomic_DNA"/>
</dbReference>
<dbReference type="FunFam" id="3.40.50.10140:FF:000007">
    <property type="entry name" value="Disease resistance protein (TIR-NBS-LRR class)"/>
    <property type="match status" value="1"/>
</dbReference>
<dbReference type="GO" id="GO:0006952">
    <property type="term" value="P:defense response"/>
    <property type="evidence" value="ECO:0007669"/>
    <property type="project" value="InterPro"/>
</dbReference>
<dbReference type="InterPro" id="IPR035897">
    <property type="entry name" value="Toll_tir_struct_dom_sf"/>
</dbReference>
<dbReference type="PROSITE" id="PS50104">
    <property type="entry name" value="TIR"/>
    <property type="match status" value="1"/>
</dbReference>
<dbReference type="SUPFAM" id="SSF52058">
    <property type="entry name" value="L domain-like"/>
    <property type="match status" value="1"/>
</dbReference>
<evidence type="ECO:0000313" key="10">
    <source>
        <dbReference type="EMBL" id="VDC90649.1"/>
    </source>
</evidence>
<dbReference type="Gene3D" id="3.80.10.10">
    <property type="entry name" value="Ribonuclease Inhibitor"/>
    <property type="match status" value="2"/>
</dbReference>
<evidence type="ECO:0000256" key="4">
    <source>
        <dbReference type="ARBA" id="ARBA00022801"/>
    </source>
</evidence>
<keyword evidence="6" id="KW-0539">Nucleus</keyword>
<dbReference type="GO" id="GO:0007165">
    <property type="term" value="P:signal transduction"/>
    <property type="evidence" value="ECO:0007669"/>
    <property type="project" value="InterPro"/>
</dbReference>
<dbReference type="Pfam" id="PF20160">
    <property type="entry name" value="C-JID"/>
    <property type="match status" value="1"/>
</dbReference>
<dbReference type="Pfam" id="PF07725">
    <property type="entry name" value="LRR_3"/>
    <property type="match status" value="1"/>
</dbReference>
<dbReference type="PANTHER" id="PTHR11017">
    <property type="entry name" value="LEUCINE-RICH REPEAT-CONTAINING PROTEIN"/>
    <property type="match status" value="1"/>
</dbReference>
<evidence type="ECO:0000256" key="2">
    <source>
        <dbReference type="ARBA" id="ARBA00022614"/>
    </source>
</evidence>
<dbReference type="InterPro" id="IPR044974">
    <property type="entry name" value="Disease_R_plants"/>
</dbReference>
<dbReference type="InterPro" id="IPR045344">
    <property type="entry name" value="C-JID"/>
</dbReference>
<feature type="domain" description="TIR" evidence="9">
    <location>
        <begin position="9"/>
        <end position="170"/>
    </location>
</feature>
<dbReference type="InterPro" id="IPR011713">
    <property type="entry name" value="Leu-rich_rpt_3"/>
</dbReference>
<evidence type="ECO:0000256" key="3">
    <source>
        <dbReference type="ARBA" id="ARBA00022737"/>
    </source>
</evidence>
<dbReference type="FunFam" id="3.80.10.10:FF:000568">
    <property type="entry name" value="Disease resistance protein RPS4"/>
    <property type="match status" value="1"/>
</dbReference>
<dbReference type="InterPro" id="IPR042197">
    <property type="entry name" value="Apaf_helical"/>
</dbReference>
<dbReference type="Gene3D" id="1.10.8.430">
    <property type="entry name" value="Helical domain of apoptotic protease-activating factors"/>
    <property type="match status" value="1"/>
</dbReference>
<evidence type="ECO:0000256" key="7">
    <source>
        <dbReference type="ARBA" id="ARBA00047304"/>
    </source>
</evidence>
<dbReference type="GO" id="GO:0061809">
    <property type="term" value="F:NAD+ nucleosidase activity, cyclic ADP-ribose generating"/>
    <property type="evidence" value="ECO:0007669"/>
    <property type="project" value="UniProtKB-EC"/>
</dbReference>
<evidence type="ECO:0000256" key="5">
    <source>
        <dbReference type="ARBA" id="ARBA00023027"/>
    </source>
</evidence>
<keyword evidence="3" id="KW-0677">Repeat</keyword>
<dbReference type="InterPro" id="IPR032675">
    <property type="entry name" value="LRR_dom_sf"/>
</dbReference>
<feature type="compositionally biased region" description="Basic and acidic residues" evidence="8">
    <location>
        <begin position="1140"/>
        <end position="1153"/>
    </location>
</feature>